<keyword evidence="1" id="KW-0255">Endonuclease</keyword>
<reference evidence="1 2" key="1">
    <citation type="journal article" date="2013" name="Genome Announc.">
        <title>Complete Genome Sequence of Glaciecola psychrophila Strain 170T.</title>
        <authorList>
            <person name="Yin J."/>
            <person name="Chen J."/>
            <person name="Liu G."/>
            <person name="Yu Y."/>
            <person name="Song L."/>
            <person name="Wang X."/>
            <person name="Qu X."/>
        </authorList>
    </citation>
    <scope>NUCLEOTIDE SEQUENCE [LARGE SCALE GENOMIC DNA]</scope>
    <source>
        <strain evidence="1 2">170</strain>
    </source>
</reference>
<dbReference type="eggNOG" id="COG0177">
    <property type="taxonomic scope" value="Bacteria"/>
</dbReference>
<keyword evidence="2" id="KW-1185">Reference proteome</keyword>
<dbReference type="AlphaFoldDB" id="K6ZXI9"/>
<dbReference type="STRING" id="1129794.C427_1694"/>
<dbReference type="KEGG" id="gps:C427_1694"/>
<dbReference type="SUPFAM" id="SSF48150">
    <property type="entry name" value="DNA-glycosylase"/>
    <property type="match status" value="1"/>
</dbReference>
<dbReference type="GO" id="GO:0006281">
    <property type="term" value="P:DNA repair"/>
    <property type="evidence" value="ECO:0007669"/>
    <property type="project" value="InterPro"/>
</dbReference>
<dbReference type="PATRIC" id="fig|1129794.4.peg.1678"/>
<keyword evidence="1" id="KW-0378">Hydrolase</keyword>
<protein>
    <submittedName>
        <fullName evidence="1">Endonuclease III</fullName>
    </submittedName>
</protein>
<gene>
    <name evidence="1" type="ORF">C427_1694</name>
</gene>
<keyword evidence="1" id="KW-0540">Nuclease</keyword>
<proteinExistence type="predicted"/>
<sequence length="44" mass="4971">MGFLNSDTDVFGWPTIALDTHFFRVSNRNQSAIGKNIDSVEQKL</sequence>
<dbReference type="EMBL" id="CP003837">
    <property type="protein sequence ID" value="AGH43803.1"/>
    <property type="molecule type" value="Genomic_DNA"/>
</dbReference>
<evidence type="ECO:0000313" key="1">
    <source>
        <dbReference type="EMBL" id="AGH43803.1"/>
    </source>
</evidence>
<dbReference type="GO" id="GO:0004519">
    <property type="term" value="F:endonuclease activity"/>
    <property type="evidence" value="ECO:0007669"/>
    <property type="project" value="UniProtKB-KW"/>
</dbReference>
<name>K6ZXI9_9ALTE</name>
<evidence type="ECO:0000313" key="2">
    <source>
        <dbReference type="Proteomes" id="UP000011864"/>
    </source>
</evidence>
<dbReference type="InterPro" id="IPR023170">
    <property type="entry name" value="HhH_base_excis_C"/>
</dbReference>
<dbReference type="Proteomes" id="UP000011864">
    <property type="component" value="Chromosome"/>
</dbReference>
<dbReference type="InterPro" id="IPR011257">
    <property type="entry name" value="DNA_glycosylase"/>
</dbReference>
<dbReference type="HOGENOM" id="CLU_3219743_0_0_6"/>
<organism evidence="1 2">
    <name type="scientific">Paraglaciecola psychrophila 170</name>
    <dbReference type="NCBI Taxonomy" id="1129794"/>
    <lineage>
        <taxon>Bacteria</taxon>
        <taxon>Pseudomonadati</taxon>
        <taxon>Pseudomonadota</taxon>
        <taxon>Gammaproteobacteria</taxon>
        <taxon>Alteromonadales</taxon>
        <taxon>Alteromonadaceae</taxon>
        <taxon>Paraglaciecola</taxon>
    </lineage>
</organism>
<dbReference type="Gene3D" id="1.10.1670.10">
    <property type="entry name" value="Helix-hairpin-Helix base-excision DNA repair enzymes (C-terminal)"/>
    <property type="match status" value="1"/>
</dbReference>
<accession>K6ZXI9</accession>
<dbReference type="OrthoDB" id="9800977at2"/>